<dbReference type="Pfam" id="PF04181">
    <property type="entry name" value="RPAP2_Rtr1"/>
    <property type="match status" value="1"/>
</dbReference>
<dbReference type="GO" id="GO:0005634">
    <property type="term" value="C:nucleus"/>
    <property type="evidence" value="ECO:0007669"/>
    <property type="project" value="UniProtKB-SubCell"/>
</dbReference>
<feature type="domain" description="RTR1-type" evidence="14">
    <location>
        <begin position="69"/>
        <end position="167"/>
    </location>
</feature>
<dbReference type="InterPro" id="IPR039693">
    <property type="entry name" value="Rtr1/RPAP2"/>
</dbReference>
<proteinExistence type="inferred from homology"/>
<organism evidence="15 16">
    <name type="scientific">Filobasidium floriforme</name>
    <dbReference type="NCBI Taxonomy" id="5210"/>
    <lineage>
        <taxon>Eukaryota</taxon>
        <taxon>Fungi</taxon>
        <taxon>Dikarya</taxon>
        <taxon>Basidiomycota</taxon>
        <taxon>Agaricomycotina</taxon>
        <taxon>Tremellomycetes</taxon>
        <taxon>Filobasidiales</taxon>
        <taxon>Filobasidiaceae</taxon>
        <taxon>Filobasidium</taxon>
    </lineage>
</organism>
<evidence type="ECO:0000256" key="8">
    <source>
        <dbReference type="ARBA" id="ARBA00023242"/>
    </source>
</evidence>
<keyword evidence="6 12" id="KW-0862">Zinc</keyword>
<keyword evidence="4 12" id="KW-0863">Zinc-finger</keyword>
<evidence type="ECO:0000256" key="5">
    <source>
        <dbReference type="ARBA" id="ARBA00022801"/>
    </source>
</evidence>
<dbReference type="AlphaFoldDB" id="A0A8K0JN71"/>
<evidence type="ECO:0000256" key="12">
    <source>
        <dbReference type="RuleBase" id="RU367080"/>
    </source>
</evidence>
<protein>
    <recommendedName>
        <fullName evidence="12">RNA polymerase II subunit B1 CTD phosphatase RPAP2 homolog</fullName>
        <ecNumber evidence="12">3.1.3.16</ecNumber>
    </recommendedName>
</protein>
<evidence type="ECO:0000313" key="16">
    <source>
        <dbReference type="Proteomes" id="UP000812966"/>
    </source>
</evidence>
<dbReference type="PANTHER" id="PTHR14732">
    <property type="entry name" value="RNA POLYMERASE II SUBUNIT B1 CTD PHOSPHATASE RPAP2-RELATED"/>
    <property type="match status" value="1"/>
</dbReference>
<dbReference type="PANTHER" id="PTHR14732:SF0">
    <property type="entry name" value="RNA POLYMERASE II SUBUNIT B1 CTD PHOSPHATASE RPAP2-RELATED"/>
    <property type="match status" value="1"/>
</dbReference>
<comment type="caution">
    <text evidence="15">The sequence shown here is derived from an EMBL/GenBank/DDBJ whole genome shotgun (WGS) entry which is preliminary data.</text>
</comment>
<accession>A0A8K0JN71</accession>
<evidence type="ECO:0000256" key="11">
    <source>
        <dbReference type="PROSITE-ProRule" id="PRU00812"/>
    </source>
</evidence>
<feature type="region of interest" description="Disordered" evidence="13">
    <location>
        <begin position="288"/>
        <end position="353"/>
    </location>
</feature>
<gene>
    <name evidence="15" type="ORF">FFLO_02310</name>
</gene>
<keyword evidence="5 12" id="KW-0378">Hydrolase</keyword>
<evidence type="ECO:0000256" key="9">
    <source>
        <dbReference type="ARBA" id="ARBA00047761"/>
    </source>
</evidence>
<feature type="compositionally biased region" description="Polar residues" evidence="13">
    <location>
        <begin position="300"/>
        <end position="311"/>
    </location>
</feature>
<comment type="function">
    <text evidence="12">Putative RNA polymerase II subunit B1 C-terminal domain (CTD) phosphatase involved in RNA polymerase II transcription regulation.</text>
</comment>
<dbReference type="GO" id="GO:0008270">
    <property type="term" value="F:zinc ion binding"/>
    <property type="evidence" value="ECO:0007669"/>
    <property type="project" value="UniProtKB-KW"/>
</dbReference>
<name>A0A8K0JN71_9TREE</name>
<dbReference type="GO" id="GO:0043175">
    <property type="term" value="F:RNA polymerase core enzyme binding"/>
    <property type="evidence" value="ECO:0007669"/>
    <property type="project" value="UniProtKB-UniRule"/>
</dbReference>
<keyword evidence="7 12" id="KW-0904">Protein phosphatase</keyword>
<dbReference type="InterPro" id="IPR038534">
    <property type="entry name" value="Rtr1/RPAP2_sf"/>
</dbReference>
<evidence type="ECO:0000256" key="1">
    <source>
        <dbReference type="ARBA" id="ARBA00004123"/>
    </source>
</evidence>
<comment type="similarity">
    <text evidence="2 11 12">Belongs to the RPAP2 family.</text>
</comment>
<dbReference type="PROSITE" id="PS51479">
    <property type="entry name" value="ZF_RTR1"/>
    <property type="match status" value="1"/>
</dbReference>
<comment type="catalytic activity">
    <reaction evidence="9 12">
        <text>O-phospho-L-seryl-[protein] + H2O = L-seryl-[protein] + phosphate</text>
        <dbReference type="Rhea" id="RHEA:20629"/>
        <dbReference type="Rhea" id="RHEA-COMP:9863"/>
        <dbReference type="Rhea" id="RHEA-COMP:11604"/>
        <dbReference type="ChEBI" id="CHEBI:15377"/>
        <dbReference type="ChEBI" id="CHEBI:29999"/>
        <dbReference type="ChEBI" id="CHEBI:43474"/>
        <dbReference type="ChEBI" id="CHEBI:83421"/>
        <dbReference type="EC" id="3.1.3.16"/>
    </reaction>
</comment>
<keyword evidence="3 12" id="KW-0479">Metal-binding</keyword>
<dbReference type="OrthoDB" id="2590500at2759"/>
<feature type="compositionally biased region" description="Basic and acidic residues" evidence="13">
    <location>
        <begin position="312"/>
        <end position="322"/>
    </location>
</feature>
<feature type="compositionally biased region" description="Acidic residues" evidence="13">
    <location>
        <begin position="339"/>
        <end position="352"/>
    </location>
</feature>
<evidence type="ECO:0000313" key="15">
    <source>
        <dbReference type="EMBL" id="KAG7562224.1"/>
    </source>
</evidence>
<dbReference type="Gene3D" id="1.25.40.820">
    <property type="match status" value="1"/>
</dbReference>
<sequence length="373" mass="42231">MLPSQPHSLFVRDRTQASDPAGTSIDHLRGEMQFLRESKEYRLAIEKELEVWMDLLMESDAVDRAVLKRSSLYFTPYDYEQVEHERHLSSLCSYPLCCSSSKRPYTAQSHYTFRTTGVVSSSRTSRNRDLIQQEEGNKDDGFCCKDCLIRSRWFGRRLRDEAIWTRDEVGPGDYGRYKSKARGDPQLEGRRIELEVELLEEMEDRGEVLLQDGHIYMQGSFPAGGPSAVRSAVPAMLVPSVEGAKVKPELPLNGLVKMGLVAETREHPSRFEDQLNATLAGLQIVERVPNGTAKPPSEGKNLTGTSNSESQSYKKMEPKSVKELLPQSQQGNALSSTVEYEEQEEDEEEDEEVKMAFEAAYAAREMLRNGDFE</sequence>
<evidence type="ECO:0000256" key="13">
    <source>
        <dbReference type="SAM" id="MobiDB-lite"/>
    </source>
</evidence>
<dbReference type="Proteomes" id="UP000812966">
    <property type="component" value="Unassembled WGS sequence"/>
</dbReference>
<keyword evidence="16" id="KW-1185">Reference proteome</keyword>
<evidence type="ECO:0000256" key="2">
    <source>
        <dbReference type="ARBA" id="ARBA00005676"/>
    </source>
</evidence>
<evidence type="ECO:0000256" key="6">
    <source>
        <dbReference type="ARBA" id="ARBA00022833"/>
    </source>
</evidence>
<evidence type="ECO:0000256" key="7">
    <source>
        <dbReference type="ARBA" id="ARBA00022912"/>
    </source>
</evidence>
<feature type="compositionally biased region" description="Polar residues" evidence="13">
    <location>
        <begin position="326"/>
        <end position="338"/>
    </location>
</feature>
<dbReference type="EC" id="3.1.3.16" evidence="12"/>
<evidence type="ECO:0000259" key="14">
    <source>
        <dbReference type="PROSITE" id="PS51479"/>
    </source>
</evidence>
<comment type="subcellular location">
    <subcellularLocation>
        <location evidence="1 12">Nucleus</location>
    </subcellularLocation>
</comment>
<comment type="catalytic activity">
    <reaction evidence="10 12">
        <text>O-phospho-L-threonyl-[protein] + H2O = L-threonyl-[protein] + phosphate</text>
        <dbReference type="Rhea" id="RHEA:47004"/>
        <dbReference type="Rhea" id="RHEA-COMP:11060"/>
        <dbReference type="Rhea" id="RHEA-COMP:11605"/>
        <dbReference type="ChEBI" id="CHEBI:15377"/>
        <dbReference type="ChEBI" id="CHEBI:30013"/>
        <dbReference type="ChEBI" id="CHEBI:43474"/>
        <dbReference type="ChEBI" id="CHEBI:61977"/>
        <dbReference type="EC" id="3.1.3.16"/>
    </reaction>
</comment>
<evidence type="ECO:0000256" key="3">
    <source>
        <dbReference type="ARBA" id="ARBA00022723"/>
    </source>
</evidence>
<dbReference type="GO" id="GO:0005737">
    <property type="term" value="C:cytoplasm"/>
    <property type="evidence" value="ECO:0007669"/>
    <property type="project" value="TreeGrafter"/>
</dbReference>
<dbReference type="InterPro" id="IPR007308">
    <property type="entry name" value="Rtr1/RPAP2_dom"/>
</dbReference>
<evidence type="ECO:0000256" key="10">
    <source>
        <dbReference type="ARBA" id="ARBA00048336"/>
    </source>
</evidence>
<reference evidence="15" key="1">
    <citation type="submission" date="2020-04" db="EMBL/GenBank/DDBJ databases">
        <title>Analysis of mating type loci in Filobasidium floriforme.</title>
        <authorList>
            <person name="Nowrousian M."/>
        </authorList>
    </citation>
    <scope>NUCLEOTIDE SEQUENCE</scope>
    <source>
        <strain evidence="15">CBS 6242</strain>
    </source>
</reference>
<keyword evidence="8 12" id="KW-0539">Nucleus</keyword>
<dbReference type="GO" id="GO:0008420">
    <property type="term" value="F:RNA polymerase II CTD heptapeptide repeat phosphatase activity"/>
    <property type="evidence" value="ECO:0007669"/>
    <property type="project" value="UniProtKB-UniRule"/>
</dbReference>
<evidence type="ECO:0000256" key="4">
    <source>
        <dbReference type="ARBA" id="ARBA00022771"/>
    </source>
</evidence>
<dbReference type="EMBL" id="JABELV010000036">
    <property type="protein sequence ID" value="KAG7562224.1"/>
    <property type="molecule type" value="Genomic_DNA"/>
</dbReference>